<name>A0A844B812_9RHOB</name>
<feature type="compositionally biased region" description="Low complexity" evidence="1">
    <location>
        <begin position="32"/>
        <end position="60"/>
    </location>
</feature>
<reference evidence="2 3" key="1">
    <citation type="submission" date="2019-11" db="EMBL/GenBank/DDBJ databases">
        <title>Draft Whole-Genome sequence of the marine photosynthetic bacterium Rhodovulum strictum DSM 11289.</title>
        <authorList>
            <person name="Kyndt J.A."/>
            <person name="Meyer T.E."/>
        </authorList>
    </citation>
    <scope>NUCLEOTIDE SEQUENCE [LARGE SCALE GENOMIC DNA]</scope>
    <source>
        <strain evidence="2 3">DSM 11289</strain>
    </source>
</reference>
<evidence type="ECO:0000313" key="2">
    <source>
        <dbReference type="EMBL" id="MRH20544.1"/>
    </source>
</evidence>
<proteinExistence type="predicted"/>
<comment type="caution">
    <text evidence="2">The sequence shown here is derived from an EMBL/GenBank/DDBJ whole genome shotgun (WGS) entry which is preliminary data.</text>
</comment>
<dbReference type="RefSeq" id="WP_153747851.1">
    <property type="nucleotide sequence ID" value="NZ_BAAADI010000008.1"/>
</dbReference>
<organism evidence="2 3">
    <name type="scientific">Rhodovulum strictum</name>
    <dbReference type="NCBI Taxonomy" id="58314"/>
    <lineage>
        <taxon>Bacteria</taxon>
        <taxon>Pseudomonadati</taxon>
        <taxon>Pseudomonadota</taxon>
        <taxon>Alphaproteobacteria</taxon>
        <taxon>Rhodobacterales</taxon>
        <taxon>Paracoccaceae</taxon>
        <taxon>Rhodovulum</taxon>
    </lineage>
</organism>
<dbReference type="OrthoDB" id="7687021at2"/>
<dbReference type="EMBL" id="WJPO01000006">
    <property type="protein sequence ID" value="MRH20544.1"/>
    <property type="molecule type" value="Genomic_DNA"/>
</dbReference>
<keyword evidence="3" id="KW-1185">Reference proteome</keyword>
<evidence type="ECO:0000313" key="3">
    <source>
        <dbReference type="Proteomes" id="UP000466730"/>
    </source>
</evidence>
<feature type="region of interest" description="Disordered" evidence="1">
    <location>
        <begin position="26"/>
        <end position="63"/>
    </location>
</feature>
<accession>A0A844B812</accession>
<sequence>MQSLILDYGYFEQLCAEALEEQSEMGRRISRRTATARPTEGTTTSLFPGAAEAAPAGTGPLSPDRVARRSMLARNTFGSALPLHGKSVVMNGSDRDIRELDAIESRIMLLKYQMQELENAILETRPTNARDASTKLKFMVALLMSATHFEKDYFAYLVEECAEVVAA</sequence>
<dbReference type="AlphaFoldDB" id="A0A844B812"/>
<protein>
    <submittedName>
        <fullName evidence="2">Uncharacterized protein</fullName>
    </submittedName>
</protein>
<gene>
    <name evidence="2" type="ORF">GH815_06025</name>
</gene>
<evidence type="ECO:0000256" key="1">
    <source>
        <dbReference type="SAM" id="MobiDB-lite"/>
    </source>
</evidence>
<dbReference type="Proteomes" id="UP000466730">
    <property type="component" value="Unassembled WGS sequence"/>
</dbReference>